<dbReference type="AlphaFoldDB" id="A0A917Q6F3"/>
<dbReference type="Pfam" id="PF08220">
    <property type="entry name" value="HTH_DeoR"/>
    <property type="match status" value="1"/>
</dbReference>
<dbReference type="InterPro" id="IPR014036">
    <property type="entry name" value="DeoR-like_C"/>
</dbReference>
<evidence type="ECO:0000259" key="4">
    <source>
        <dbReference type="PROSITE" id="PS51000"/>
    </source>
</evidence>
<dbReference type="InterPro" id="IPR036390">
    <property type="entry name" value="WH_DNA-bd_sf"/>
</dbReference>
<dbReference type="SMART" id="SM00420">
    <property type="entry name" value="HTH_DEOR"/>
    <property type="match status" value="1"/>
</dbReference>
<keyword evidence="1" id="KW-0678">Repressor</keyword>
<dbReference type="SUPFAM" id="SSF100950">
    <property type="entry name" value="NagB/RpiA/CoA transferase-like"/>
    <property type="match status" value="1"/>
</dbReference>
<dbReference type="InterPro" id="IPR036388">
    <property type="entry name" value="WH-like_DNA-bd_sf"/>
</dbReference>
<evidence type="ECO:0000256" key="3">
    <source>
        <dbReference type="ARBA" id="ARBA00023163"/>
    </source>
</evidence>
<dbReference type="PRINTS" id="PR00037">
    <property type="entry name" value="HTHLACR"/>
</dbReference>
<dbReference type="PROSITE" id="PS51000">
    <property type="entry name" value="HTH_DEOR_2"/>
    <property type="match status" value="1"/>
</dbReference>
<proteinExistence type="predicted"/>
<keyword evidence="2" id="KW-0805">Transcription regulation</keyword>
<dbReference type="RefSeq" id="WP_188911771.1">
    <property type="nucleotide sequence ID" value="NZ_BMMF01000004.1"/>
</dbReference>
<dbReference type="InterPro" id="IPR037171">
    <property type="entry name" value="NagB/RpiA_transferase-like"/>
</dbReference>
<name>A0A917Q6F3_9HYPH</name>
<keyword evidence="6" id="KW-1185">Reference proteome</keyword>
<gene>
    <name evidence="5" type="primary">glpR</name>
    <name evidence="5" type="ORF">GCM10011322_17630</name>
</gene>
<dbReference type="SUPFAM" id="SSF46785">
    <property type="entry name" value="Winged helix' DNA-binding domain"/>
    <property type="match status" value="1"/>
</dbReference>
<evidence type="ECO:0000256" key="2">
    <source>
        <dbReference type="ARBA" id="ARBA00023015"/>
    </source>
</evidence>
<organism evidence="5 6">
    <name type="scientific">Salinarimonas ramus</name>
    <dbReference type="NCBI Taxonomy" id="690164"/>
    <lineage>
        <taxon>Bacteria</taxon>
        <taxon>Pseudomonadati</taxon>
        <taxon>Pseudomonadota</taxon>
        <taxon>Alphaproteobacteria</taxon>
        <taxon>Hyphomicrobiales</taxon>
        <taxon>Salinarimonadaceae</taxon>
        <taxon>Salinarimonas</taxon>
    </lineage>
</organism>
<keyword evidence="3" id="KW-0804">Transcription</keyword>
<dbReference type="InterPro" id="IPR050313">
    <property type="entry name" value="Carb_Metab_HTH_regulators"/>
</dbReference>
<dbReference type="PANTHER" id="PTHR30363">
    <property type="entry name" value="HTH-TYPE TRANSCRIPTIONAL REGULATOR SRLR-RELATED"/>
    <property type="match status" value="1"/>
</dbReference>
<dbReference type="SMART" id="SM01134">
    <property type="entry name" value="DeoRC"/>
    <property type="match status" value="1"/>
</dbReference>
<reference evidence="5 6" key="1">
    <citation type="journal article" date="2014" name="Int. J. Syst. Evol. Microbiol.">
        <title>Complete genome sequence of Corynebacterium casei LMG S-19264T (=DSM 44701T), isolated from a smear-ripened cheese.</title>
        <authorList>
            <consortium name="US DOE Joint Genome Institute (JGI-PGF)"/>
            <person name="Walter F."/>
            <person name="Albersmeier A."/>
            <person name="Kalinowski J."/>
            <person name="Ruckert C."/>
        </authorList>
    </citation>
    <scope>NUCLEOTIDE SEQUENCE [LARGE SCALE GENOMIC DNA]</scope>
    <source>
        <strain evidence="5 6">CGMCC 1.9161</strain>
    </source>
</reference>
<dbReference type="GO" id="GO:0003700">
    <property type="term" value="F:DNA-binding transcription factor activity"/>
    <property type="evidence" value="ECO:0007669"/>
    <property type="project" value="InterPro"/>
</dbReference>
<comment type="caution">
    <text evidence="5">The sequence shown here is derived from an EMBL/GenBank/DDBJ whole genome shotgun (WGS) entry which is preliminary data.</text>
</comment>
<protein>
    <submittedName>
        <fullName evidence="5">DeoR family transcriptional regulator</fullName>
    </submittedName>
</protein>
<dbReference type="Proteomes" id="UP000600449">
    <property type="component" value="Unassembled WGS sequence"/>
</dbReference>
<sequence>MAQNFRQKEILDLARQHGKVVVEDLAAHFDVTVQTIRRDLTELCEAGELTRVYGGAILRSGVANIGYEDRRGLMAEEKDAIARACARMIPDEASLFLNIGTTTEAVARALLSHRNLMVVTNNINVANILSANESCEVVVAGGVMRRPDGGLVGDVTLEIVKHFKVDVAVIGASALDVEGDLLDFDFREVRVSQAILRQARRAHLVADHSKFERSAPVRIASLEDVDTFITDAAPPEPVRKLCRDWGTDIVVAGAAGG</sequence>
<evidence type="ECO:0000313" key="6">
    <source>
        <dbReference type="Proteomes" id="UP000600449"/>
    </source>
</evidence>
<dbReference type="InterPro" id="IPR001034">
    <property type="entry name" value="DeoR_HTH"/>
</dbReference>
<dbReference type="Gene3D" id="1.10.10.10">
    <property type="entry name" value="Winged helix-like DNA-binding domain superfamily/Winged helix DNA-binding domain"/>
    <property type="match status" value="1"/>
</dbReference>
<evidence type="ECO:0000313" key="5">
    <source>
        <dbReference type="EMBL" id="GGK31523.1"/>
    </source>
</evidence>
<accession>A0A917Q6F3</accession>
<dbReference type="PANTHER" id="PTHR30363:SF4">
    <property type="entry name" value="GLYCEROL-3-PHOSPHATE REGULON REPRESSOR"/>
    <property type="match status" value="1"/>
</dbReference>
<dbReference type="EMBL" id="BMMF01000004">
    <property type="protein sequence ID" value="GGK31523.1"/>
    <property type="molecule type" value="Genomic_DNA"/>
</dbReference>
<evidence type="ECO:0000256" key="1">
    <source>
        <dbReference type="ARBA" id="ARBA00022491"/>
    </source>
</evidence>
<dbReference type="Pfam" id="PF00455">
    <property type="entry name" value="DeoRC"/>
    <property type="match status" value="1"/>
</dbReference>
<dbReference type="Gene3D" id="3.40.50.1360">
    <property type="match status" value="1"/>
</dbReference>
<feature type="domain" description="HTH deoR-type" evidence="4">
    <location>
        <begin position="3"/>
        <end position="58"/>
    </location>
</feature>